<name>A0A0G0Y636_9BACT</name>
<dbReference type="Gene3D" id="3.90.1180.10">
    <property type="entry name" value="Ribosomal protein L13"/>
    <property type="match status" value="1"/>
</dbReference>
<organism evidence="5 6">
    <name type="scientific">Candidatus Amesbacteria bacterium GW2011_GWA2_42_12</name>
    <dbReference type="NCBI Taxonomy" id="1618356"/>
    <lineage>
        <taxon>Bacteria</taxon>
        <taxon>Candidatus Amesiibacteriota</taxon>
    </lineage>
</organism>
<dbReference type="InterPro" id="IPR036899">
    <property type="entry name" value="Ribosomal_uL13_sf"/>
</dbReference>
<comment type="subunit">
    <text evidence="4">Part of the 50S ribosomal subunit.</text>
</comment>
<comment type="caution">
    <text evidence="5">The sequence shown here is derived from an EMBL/GenBank/DDBJ whole genome shotgun (WGS) entry which is preliminary data.</text>
</comment>
<gene>
    <name evidence="4" type="primary">rplM</name>
    <name evidence="5" type="ORF">UU93_C0009G0005</name>
</gene>
<dbReference type="GO" id="GO:0003729">
    <property type="term" value="F:mRNA binding"/>
    <property type="evidence" value="ECO:0007669"/>
    <property type="project" value="TreeGrafter"/>
</dbReference>
<evidence type="ECO:0000313" key="6">
    <source>
        <dbReference type="Proteomes" id="UP000034160"/>
    </source>
</evidence>
<dbReference type="GO" id="GO:0017148">
    <property type="term" value="P:negative regulation of translation"/>
    <property type="evidence" value="ECO:0007669"/>
    <property type="project" value="TreeGrafter"/>
</dbReference>
<keyword evidence="3 4" id="KW-0687">Ribonucleoprotein</keyword>
<dbReference type="GO" id="GO:1990904">
    <property type="term" value="C:ribonucleoprotein complex"/>
    <property type="evidence" value="ECO:0007669"/>
    <property type="project" value="UniProtKB-KW"/>
</dbReference>
<protein>
    <recommendedName>
        <fullName evidence="4">Large ribosomal subunit protein uL13</fullName>
    </recommendedName>
</protein>
<dbReference type="SUPFAM" id="SSF52161">
    <property type="entry name" value="Ribosomal protein L13"/>
    <property type="match status" value="1"/>
</dbReference>
<keyword evidence="2 4" id="KW-0689">Ribosomal protein</keyword>
<proteinExistence type="inferred from homology"/>
<dbReference type="PANTHER" id="PTHR11545">
    <property type="entry name" value="RIBOSOMAL PROTEIN L13"/>
    <property type="match status" value="1"/>
</dbReference>
<dbReference type="GO" id="GO:0003735">
    <property type="term" value="F:structural constituent of ribosome"/>
    <property type="evidence" value="ECO:0007669"/>
    <property type="project" value="InterPro"/>
</dbReference>
<dbReference type="EMBL" id="LCCN01000009">
    <property type="protein sequence ID" value="KKS32167.1"/>
    <property type="molecule type" value="Genomic_DNA"/>
</dbReference>
<dbReference type="PIRSF" id="PIRSF002181">
    <property type="entry name" value="Ribosomal_L13"/>
    <property type="match status" value="1"/>
</dbReference>
<dbReference type="Pfam" id="PF00572">
    <property type="entry name" value="Ribosomal_L13"/>
    <property type="match status" value="1"/>
</dbReference>
<evidence type="ECO:0000256" key="4">
    <source>
        <dbReference type="HAMAP-Rule" id="MF_01366"/>
    </source>
</evidence>
<dbReference type="GO" id="GO:0005840">
    <property type="term" value="C:ribosome"/>
    <property type="evidence" value="ECO:0007669"/>
    <property type="project" value="UniProtKB-KW"/>
</dbReference>
<reference evidence="5 6" key="1">
    <citation type="journal article" date="2015" name="Nature">
        <title>rRNA introns, odd ribosomes, and small enigmatic genomes across a large radiation of phyla.</title>
        <authorList>
            <person name="Brown C.T."/>
            <person name="Hug L.A."/>
            <person name="Thomas B.C."/>
            <person name="Sharon I."/>
            <person name="Castelle C.J."/>
            <person name="Singh A."/>
            <person name="Wilkins M.J."/>
            <person name="Williams K.H."/>
            <person name="Banfield J.F."/>
        </authorList>
    </citation>
    <scope>NUCLEOTIDE SEQUENCE [LARGE SCALE GENOMIC DNA]</scope>
</reference>
<dbReference type="AlphaFoldDB" id="A0A0G0Y636"/>
<comment type="function">
    <text evidence="4">This protein is one of the early assembly proteins of the 50S ribosomal subunit, although it is not seen to bind rRNA by itself. It is important during the early stages of 50S assembly.</text>
</comment>
<evidence type="ECO:0000256" key="1">
    <source>
        <dbReference type="ARBA" id="ARBA00006227"/>
    </source>
</evidence>
<dbReference type="CDD" id="cd00392">
    <property type="entry name" value="Ribosomal_L13"/>
    <property type="match status" value="1"/>
</dbReference>
<sequence>MKTYSPKVSEINRAWHVLDARGLVIGRLATQAAHLLMGKHKTTFVRHMDSGDQVVILNSQEIGTTGKKEDQKMYSRHSGYPGGFRQTVLSKMRQDNPTQILTHAISGMLPDNKLKSGMLKRLHVVIGSENPYAKYIK</sequence>
<dbReference type="HAMAP" id="MF_01366">
    <property type="entry name" value="Ribosomal_uL13"/>
    <property type="match status" value="1"/>
</dbReference>
<dbReference type="PANTHER" id="PTHR11545:SF2">
    <property type="entry name" value="LARGE RIBOSOMAL SUBUNIT PROTEIN UL13M"/>
    <property type="match status" value="1"/>
</dbReference>
<dbReference type="NCBIfam" id="TIGR01066">
    <property type="entry name" value="rplM_bact"/>
    <property type="match status" value="1"/>
</dbReference>
<accession>A0A0G0Y636</accession>
<dbReference type="GO" id="GO:0006412">
    <property type="term" value="P:translation"/>
    <property type="evidence" value="ECO:0007669"/>
    <property type="project" value="UniProtKB-UniRule"/>
</dbReference>
<dbReference type="InterPro" id="IPR005823">
    <property type="entry name" value="Ribosomal_uL13_bac-type"/>
</dbReference>
<evidence type="ECO:0000256" key="3">
    <source>
        <dbReference type="ARBA" id="ARBA00023274"/>
    </source>
</evidence>
<dbReference type="InterPro" id="IPR005822">
    <property type="entry name" value="Ribosomal_uL13"/>
</dbReference>
<evidence type="ECO:0000256" key="2">
    <source>
        <dbReference type="ARBA" id="ARBA00022980"/>
    </source>
</evidence>
<evidence type="ECO:0000313" key="5">
    <source>
        <dbReference type="EMBL" id="KKS32167.1"/>
    </source>
</evidence>
<dbReference type="Proteomes" id="UP000034160">
    <property type="component" value="Unassembled WGS sequence"/>
</dbReference>
<dbReference type="STRING" id="1618356.UU93_C0009G0005"/>
<comment type="similarity">
    <text evidence="1 4">Belongs to the universal ribosomal protein uL13 family.</text>
</comment>